<evidence type="ECO:0000313" key="2">
    <source>
        <dbReference type="Proteomes" id="UP000749559"/>
    </source>
</evidence>
<dbReference type="Proteomes" id="UP000749559">
    <property type="component" value="Unassembled WGS sequence"/>
</dbReference>
<proteinExistence type="predicted"/>
<evidence type="ECO:0000313" key="1">
    <source>
        <dbReference type="EMBL" id="CAH1780385.1"/>
    </source>
</evidence>
<reference evidence="1" key="1">
    <citation type="submission" date="2022-03" db="EMBL/GenBank/DDBJ databases">
        <authorList>
            <person name="Martin C."/>
        </authorList>
    </citation>
    <scope>NUCLEOTIDE SEQUENCE</scope>
</reference>
<comment type="caution">
    <text evidence="1">The sequence shown here is derived from an EMBL/GenBank/DDBJ whole genome shotgun (WGS) entry which is preliminary data.</text>
</comment>
<gene>
    <name evidence="1" type="ORF">OFUS_LOCUS7081</name>
</gene>
<keyword evidence="2" id="KW-1185">Reference proteome</keyword>
<dbReference type="EMBL" id="CAIIXF020000003">
    <property type="protein sequence ID" value="CAH1780385.1"/>
    <property type="molecule type" value="Genomic_DNA"/>
</dbReference>
<accession>A0A8J1US74</accession>
<protein>
    <submittedName>
        <fullName evidence="1">Uncharacterized protein</fullName>
    </submittedName>
</protein>
<dbReference type="AlphaFoldDB" id="A0A8J1US74"/>
<sequence>MWFIGSSIRTSFVGIYRNTRLFTPQAIGTPWSVFAGRTWSLAPTLKAKCITGRTSCRRLLVSGFGGTSAQFIGQYAITGSVFNYRASYKHTSRRLYMYYKFGFWLIGTILNVSNSASVKSATIVEYPEKAMTWEIYSNGWRVQSTVRVICS</sequence>
<name>A0A8J1US74_OWEFU</name>
<organism evidence="1 2">
    <name type="scientific">Owenia fusiformis</name>
    <name type="common">Polychaete worm</name>
    <dbReference type="NCBI Taxonomy" id="6347"/>
    <lineage>
        <taxon>Eukaryota</taxon>
        <taxon>Metazoa</taxon>
        <taxon>Spiralia</taxon>
        <taxon>Lophotrochozoa</taxon>
        <taxon>Annelida</taxon>
        <taxon>Polychaeta</taxon>
        <taxon>Sedentaria</taxon>
        <taxon>Canalipalpata</taxon>
        <taxon>Sabellida</taxon>
        <taxon>Oweniida</taxon>
        <taxon>Oweniidae</taxon>
        <taxon>Owenia</taxon>
    </lineage>
</organism>